<dbReference type="PANTHER" id="PTHR43132">
    <property type="entry name" value="ARSENICAL RESISTANCE OPERON REPRESSOR ARSR-RELATED"/>
    <property type="match status" value="1"/>
</dbReference>
<dbReference type="SUPFAM" id="SSF46785">
    <property type="entry name" value="Winged helix' DNA-binding domain"/>
    <property type="match status" value="1"/>
</dbReference>
<evidence type="ECO:0000256" key="1">
    <source>
        <dbReference type="ARBA" id="ARBA00023015"/>
    </source>
</evidence>
<sequence>MGGRDVIAAAHLDESTAVSVAATLQALATPSRLLILTALRQSAHSVTELATTVGMEQSAVSHQLRLLRALGLVTGRRDGRRIVYRLYDDHVAQLLDQAVHHIEHLRLDVRDPG</sequence>
<dbReference type="Proteomes" id="UP000545761">
    <property type="component" value="Unassembled WGS sequence"/>
</dbReference>
<dbReference type="CDD" id="cd00090">
    <property type="entry name" value="HTH_ARSR"/>
    <property type="match status" value="1"/>
</dbReference>
<dbReference type="Gene3D" id="1.10.10.10">
    <property type="entry name" value="Winged helix-like DNA-binding domain superfamily/Winged helix DNA-binding domain"/>
    <property type="match status" value="1"/>
</dbReference>
<dbReference type="EMBL" id="JACEHE010000010">
    <property type="protein sequence ID" value="MBA2947611.1"/>
    <property type="molecule type" value="Genomic_DNA"/>
</dbReference>
<comment type="caution">
    <text evidence="5">The sequence shown here is derived from an EMBL/GenBank/DDBJ whole genome shotgun (WGS) entry which is preliminary data.</text>
</comment>
<proteinExistence type="predicted"/>
<name>A0A7W0DM65_9ACTN</name>
<feature type="domain" description="HTH arsR-type" evidence="4">
    <location>
        <begin position="12"/>
        <end position="106"/>
    </location>
</feature>
<gene>
    <name evidence="5" type="ORF">H1D24_17800</name>
</gene>
<dbReference type="InterPro" id="IPR036390">
    <property type="entry name" value="WH_DNA-bd_sf"/>
</dbReference>
<keyword evidence="2" id="KW-0238">DNA-binding</keyword>
<dbReference type="PRINTS" id="PR00778">
    <property type="entry name" value="HTHARSR"/>
</dbReference>
<accession>A0A7W0DM65</accession>
<evidence type="ECO:0000313" key="6">
    <source>
        <dbReference type="Proteomes" id="UP000545761"/>
    </source>
</evidence>
<dbReference type="PANTHER" id="PTHR43132:SF6">
    <property type="entry name" value="HTH-TYPE TRANSCRIPTIONAL REPRESSOR CZRA"/>
    <property type="match status" value="1"/>
</dbReference>
<keyword evidence="3" id="KW-0804">Transcription</keyword>
<evidence type="ECO:0000259" key="4">
    <source>
        <dbReference type="PROSITE" id="PS50987"/>
    </source>
</evidence>
<protein>
    <submittedName>
        <fullName evidence="5">Helix-turn-helix transcriptional regulator</fullName>
    </submittedName>
</protein>
<evidence type="ECO:0000256" key="3">
    <source>
        <dbReference type="ARBA" id="ARBA00023163"/>
    </source>
</evidence>
<dbReference type="AlphaFoldDB" id="A0A7W0DM65"/>
<evidence type="ECO:0000256" key="2">
    <source>
        <dbReference type="ARBA" id="ARBA00023125"/>
    </source>
</evidence>
<dbReference type="Pfam" id="PF01022">
    <property type="entry name" value="HTH_5"/>
    <property type="match status" value="1"/>
</dbReference>
<dbReference type="InterPro" id="IPR036388">
    <property type="entry name" value="WH-like_DNA-bd_sf"/>
</dbReference>
<dbReference type="SMART" id="SM00418">
    <property type="entry name" value="HTH_ARSR"/>
    <property type="match status" value="1"/>
</dbReference>
<dbReference type="NCBIfam" id="NF033788">
    <property type="entry name" value="HTH_metalloreg"/>
    <property type="match status" value="1"/>
</dbReference>
<evidence type="ECO:0000313" key="5">
    <source>
        <dbReference type="EMBL" id="MBA2947611.1"/>
    </source>
</evidence>
<keyword evidence="1" id="KW-0805">Transcription regulation</keyword>
<dbReference type="GO" id="GO:0003677">
    <property type="term" value="F:DNA binding"/>
    <property type="evidence" value="ECO:0007669"/>
    <property type="project" value="UniProtKB-KW"/>
</dbReference>
<reference evidence="5 6" key="1">
    <citation type="submission" date="2020-07" db="EMBL/GenBank/DDBJ databases">
        <title>Streptomyces isolated from Indian soil.</title>
        <authorList>
            <person name="Mandal S."/>
            <person name="Maiti P.K."/>
        </authorList>
    </citation>
    <scope>NUCLEOTIDE SEQUENCE [LARGE SCALE GENOMIC DNA]</scope>
    <source>
        <strain evidence="5 6">PSKA28</strain>
    </source>
</reference>
<dbReference type="PROSITE" id="PS50987">
    <property type="entry name" value="HTH_ARSR_2"/>
    <property type="match status" value="1"/>
</dbReference>
<dbReference type="GO" id="GO:0003700">
    <property type="term" value="F:DNA-binding transcription factor activity"/>
    <property type="evidence" value="ECO:0007669"/>
    <property type="project" value="InterPro"/>
</dbReference>
<dbReference type="InterPro" id="IPR011991">
    <property type="entry name" value="ArsR-like_HTH"/>
</dbReference>
<organism evidence="5 6">
    <name type="scientific">Streptomyces himalayensis subsp. himalayensis</name>
    <dbReference type="NCBI Taxonomy" id="2756131"/>
    <lineage>
        <taxon>Bacteria</taxon>
        <taxon>Bacillati</taxon>
        <taxon>Actinomycetota</taxon>
        <taxon>Actinomycetes</taxon>
        <taxon>Kitasatosporales</taxon>
        <taxon>Streptomycetaceae</taxon>
        <taxon>Streptomyces</taxon>
        <taxon>Streptomyces himalayensis</taxon>
    </lineage>
</organism>
<dbReference type="InterPro" id="IPR051011">
    <property type="entry name" value="Metal_resp_trans_reg"/>
</dbReference>
<dbReference type="InterPro" id="IPR001845">
    <property type="entry name" value="HTH_ArsR_DNA-bd_dom"/>
</dbReference>